<evidence type="ECO:0000313" key="8">
    <source>
        <dbReference type="Proteomes" id="UP000185479"/>
    </source>
</evidence>
<evidence type="ECO:0000256" key="1">
    <source>
        <dbReference type="ARBA" id="ARBA00004651"/>
    </source>
</evidence>
<feature type="transmembrane region" description="Helical" evidence="5">
    <location>
        <begin position="19"/>
        <end position="40"/>
    </location>
</feature>
<dbReference type="KEGG" id="cfc:CFLV_08030"/>
<dbReference type="PANTHER" id="PTHR23531:SF1">
    <property type="entry name" value="QUINOLENE RESISTANCE PROTEIN NORA"/>
    <property type="match status" value="1"/>
</dbReference>
<evidence type="ECO:0000256" key="3">
    <source>
        <dbReference type="ARBA" id="ARBA00022989"/>
    </source>
</evidence>
<feature type="transmembrane region" description="Helical" evidence="5">
    <location>
        <begin position="108"/>
        <end position="129"/>
    </location>
</feature>
<name>A0A1L7CMT2_CORFL</name>
<reference evidence="7 8" key="1">
    <citation type="submission" date="2014-08" db="EMBL/GenBank/DDBJ databases">
        <title>Complete genome sequence of Corynebacterium flavescens OJ8(T)(=DSM 20296(T)), isolated from cheese.</title>
        <authorList>
            <person name="Ruckert C."/>
            <person name="Albersmeier A."/>
            <person name="Winkler A."/>
            <person name="Kalinowski J."/>
        </authorList>
    </citation>
    <scope>NUCLEOTIDE SEQUENCE [LARGE SCALE GENOMIC DNA]</scope>
    <source>
        <strain evidence="7 8">OJ8</strain>
    </source>
</reference>
<feature type="transmembrane region" description="Helical" evidence="5">
    <location>
        <begin position="141"/>
        <end position="160"/>
    </location>
</feature>
<feature type="transmembrane region" description="Helical" evidence="5">
    <location>
        <begin position="79"/>
        <end position="96"/>
    </location>
</feature>
<dbReference type="InterPro" id="IPR036259">
    <property type="entry name" value="MFS_trans_sf"/>
</dbReference>
<feature type="transmembrane region" description="Helical" evidence="5">
    <location>
        <begin position="371"/>
        <end position="392"/>
    </location>
</feature>
<dbReference type="SUPFAM" id="SSF103473">
    <property type="entry name" value="MFS general substrate transporter"/>
    <property type="match status" value="1"/>
</dbReference>
<evidence type="ECO:0000256" key="5">
    <source>
        <dbReference type="SAM" id="Phobius"/>
    </source>
</evidence>
<keyword evidence="8" id="KW-1185">Reference proteome</keyword>
<dbReference type="STRING" id="28028.CFLV_08030"/>
<organism evidence="7 8">
    <name type="scientific">Corynebacterium flavescens</name>
    <dbReference type="NCBI Taxonomy" id="28028"/>
    <lineage>
        <taxon>Bacteria</taxon>
        <taxon>Bacillati</taxon>
        <taxon>Actinomycetota</taxon>
        <taxon>Actinomycetes</taxon>
        <taxon>Mycobacteriales</taxon>
        <taxon>Corynebacteriaceae</taxon>
        <taxon>Corynebacterium</taxon>
    </lineage>
</organism>
<evidence type="ECO:0000256" key="4">
    <source>
        <dbReference type="ARBA" id="ARBA00023136"/>
    </source>
</evidence>
<feature type="transmembrane region" description="Helical" evidence="5">
    <location>
        <begin position="166"/>
        <end position="186"/>
    </location>
</feature>
<dbReference type="Pfam" id="PF07690">
    <property type="entry name" value="MFS_1"/>
    <property type="match status" value="1"/>
</dbReference>
<dbReference type="AlphaFoldDB" id="A0A1L7CMT2"/>
<feature type="transmembrane region" description="Helical" evidence="5">
    <location>
        <begin position="46"/>
        <end position="67"/>
    </location>
</feature>
<dbReference type="GO" id="GO:0005886">
    <property type="term" value="C:plasma membrane"/>
    <property type="evidence" value="ECO:0007669"/>
    <property type="project" value="UniProtKB-SubCell"/>
</dbReference>
<feature type="transmembrane region" description="Helical" evidence="5">
    <location>
        <begin position="342"/>
        <end position="365"/>
    </location>
</feature>
<evidence type="ECO:0000256" key="2">
    <source>
        <dbReference type="ARBA" id="ARBA00022692"/>
    </source>
</evidence>
<feature type="transmembrane region" description="Helical" evidence="5">
    <location>
        <begin position="243"/>
        <end position="265"/>
    </location>
</feature>
<dbReference type="InterPro" id="IPR052714">
    <property type="entry name" value="MFS_Exporter"/>
</dbReference>
<feature type="transmembrane region" description="Helical" evidence="5">
    <location>
        <begin position="303"/>
        <end position="321"/>
    </location>
</feature>
<keyword evidence="2 5" id="KW-0812">Transmembrane</keyword>
<evidence type="ECO:0000259" key="6">
    <source>
        <dbReference type="PROSITE" id="PS50850"/>
    </source>
</evidence>
<feature type="transmembrane region" description="Helical" evidence="5">
    <location>
        <begin position="207"/>
        <end position="231"/>
    </location>
</feature>
<dbReference type="PROSITE" id="PS50850">
    <property type="entry name" value="MFS"/>
    <property type="match status" value="1"/>
</dbReference>
<feature type="transmembrane region" description="Helical" evidence="5">
    <location>
        <begin position="277"/>
        <end position="297"/>
    </location>
</feature>
<dbReference type="PANTHER" id="PTHR23531">
    <property type="entry name" value="QUINOLENE RESISTANCE PROTEIN NORA"/>
    <property type="match status" value="1"/>
</dbReference>
<keyword evidence="4 5" id="KW-0472">Membrane</keyword>
<dbReference type="EMBL" id="CP009246">
    <property type="protein sequence ID" value="APT87146.1"/>
    <property type="molecule type" value="Genomic_DNA"/>
</dbReference>
<dbReference type="Gene3D" id="1.20.1250.20">
    <property type="entry name" value="MFS general substrate transporter like domains"/>
    <property type="match status" value="1"/>
</dbReference>
<comment type="subcellular location">
    <subcellularLocation>
        <location evidence="1">Cell membrane</location>
        <topology evidence="1">Multi-pass membrane protein</topology>
    </subcellularLocation>
</comment>
<feature type="domain" description="Major facilitator superfamily (MFS) profile" evidence="6">
    <location>
        <begin position="1"/>
        <end position="394"/>
    </location>
</feature>
<accession>A0A1L7CMT2</accession>
<dbReference type="GO" id="GO:0022857">
    <property type="term" value="F:transmembrane transporter activity"/>
    <property type="evidence" value="ECO:0007669"/>
    <property type="project" value="InterPro"/>
</dbReference>
<sequence length="413" mass="43187">MTHNAPNVWKVPGYTETMVAIAAAFGAWSILLPVVPLAVLDAGGSASLAGGTTGVFMAATVITQILTPRMLRSFGYRPVMMAASFMLGVPAFGHLLGEEAWVTLTFSALRGIGFGALTVAQSALVAELAPVGLRGKATGMIGVFVGLAQTLFLPLGLAMSDWWGYSSVYIAAAAIGLLAVAMCIRLPRIKALRVQPGVTALPQVPTWKLVAVPALALTTVSISYGAISAFLSPAVREIDPRTGATLGGILLSLVGAASLVCRYLAGVFADRVGMAGRLYIPAQIAAFAAVALIALVLHQQWSVWWIVLGVVIFGGAFGIAQNEALLSMFERLPRERVSEASAIWNVFFDSGTGIGSTVLGAMVVAVTYSGAFGVGAVILLLGVAMSCADFMLGRSRVSEVDDIKTRLRRMRKV</sequence>
<dbReference type="InterPro" id="IPR020846">
    <property type="entry name" value="MFS_dom"/>
</dbReference>
<dbReference type="Proteomes" id="UP000185479">
    <property type="component" value="Chromosome"/>
</dbReference>
<dbReference type="InterPro" id="IPR011701">
    <property type="entry name" value="MFS"/>
</dbReference>
<protein>
    <submittedName>
        <fullName evidence="7">Membrane protein</fullName>
    </submittedName>
</protein>
<proteinExistence type="predicted"/>
<gene>
    <name evidence="7" type="ORF">CFLV_08030</name>
</gene>
<evidence type="ECO:0000313" key="7">
    <source>
        <dbReference type="EMBL" id="APT87146.1"/>
    </source>
</evidence>
<keyword evidence="3 5" id="KW-1133">Transmembrane helix</keyword>